<comment type="similarity">
    <text evidence="2 11">Belongs to the nuclear hormone receptor family.</text>
</comment>
<evidence type="ECO:0000256" key="6">
    <source>
        <dbReference type="ARBA" id="ARBA00023015"/>
    </source>
</evidence>
<evidence type="ECO:0000256" key="10">
    <source>
        <dbReference type="ARBA" id="ARBA00023242"/>
    </source>
</evidence>
<dbReference type="Pfam" id="PF00105">
    <property type="entry name" value="zf-C4"/>
    <property type="match status" value="1"/>
</dbReference>
<feature type="compositionally biased region" description="Polar residues" evidence="12">
    <location>
        <begin position="145"/>
        <end position="155"/>
    </location>
</feature>
<dbReference type="SUPFAM" id="SSF57716">
    <property type="entry name" value="Glucocorticoid receptor-like (DNA-binding domain)"/>
    <property type="match status" value="1"/>
</dbReference>
<dbReference type="SMART" id="SM00430">
    <property type="entry name" value="HOLI"/>
    <property type="match status" value="1"/>
</dbReference>
<dbReference type="CDD" id="cd06960">
    <property type="entry name" value="NR_DBD_HNF4A"/>
    <property type="match status" value="1"/>
</dbReference>
<evidence type="ECO:0000256" key="9">
    <source>
        <dbReference type="ARBA" id="ARBA00023170"/>
    </source>
</evidence>
<feature type="domain" description="NR LBD" evidence="14">
    <location>
        <begin position="247"/>
        <end position="481"/>
    </location>
</feature>
<feature type="domain" description="Nuclear receptor" evidence="13">
    <location>
        <begin position="46"/>
        <end position="121"/>
    </location>
</feature>
<keyword evidence="5 11" id="KW-0862">Zinc</keyword>
<dbReference type="InterPro" id="IPR000536">
    <property type="entry name" value="Nucl_hrmn_rcpt_lig-bd"/>
</dbReference>
<comment type="caution">
    <text evidence="15">The sequence shown here is derived from an EMBL/GenBank/DDBJ whole genome shotgun (WGS) entry which is preliminary data.</text>
</comment>
<dbReference type="GO" id="GO:0008270">
    <property type="term" value="F:zinc ion binding"/>
    <property type="evidence" value="ECO:0007669"/>
    <property type="project" value="UniProtKB-KW"/>
</dbReference>
<dbReference type="Proteomes" id="UP000614601">
    <property type="component" value="Unassembled WGS sequence"/>
</dbReference>
<keyword evidence="4 11" id="KW-0863">Zinc-finger</keyword>
<keyword evidence="16" id="KW-1185">Reference proteome</keyword>
<evidence type="ECO:0000256" key="11">
    <source>
        <dbReference type="RuleBase" id="RU004334"/>
    </source>
</evidence>
<protein>
    <recommendedName>
        <fullName evidence="17">Nuclear receptor domain-containing protein</fullName>
    </recommendedName>
</protein>
<sequence length="483" mass="54222">MTTVSVEPPLDVLAANFEEYNRKVSNQTDLSDSPGPIRTPSTGSSAGRCMVCDDPDGSRHYGSVCCSGCKGFFRRSIRHNRSYQCPYSKKCVIRKEYRNSCRACRLQKCIDVGLNPMLVHGDRGCVRKDSTASSPSTSDLPDTPGEQQRPGTSSSSLCMEVADVKPLEKDFIVDNTFYQSKRLLAISKLDLPLGIAKLIPAFNPDDPLSIGKYFVSVEWLCDKFVDTDLSHISDEFLRSATLDIEVPLSEAISQPRKVCLRTNLDWEPKFEYTSLTIMKSCYCRLLVHFFDWLSHIPELQELSESDQRLLVVDRIVPCVWLLMCYRTILSNATGVLCTGGQFFPQKETGYSSEWVVGSIKTANYAKDELIEPLKRMGVTKTEYALMRVLCLCVPVGGLSEQGTRVITQSRQKYLATFSQLIKQGLPEGTSATQVLHRISKLMMLLPIAERIAQMDDNTIAMMCVFNMAEMRGTLPYEIHVKKK</sequence>
<organism evidence="15 16">
    <name type="scientific">Bursaphelenchus okinawaensis</name>
    <dbReference type="NCBI Taxonomy" id="465554"/>
    <lineage>
        <taxon>Eukaryota</taxon>
        <taxon>Metazoa</taxon>
        <taxon>Ecdysozoa</taxon>
        <taxon>Nematoda</taxon>
        <taxon>Chromadorea</taxon>
        <taxon>Rhabditida</taxon>
        <taxon>Tylenchina</taxon>
        <taxon>Tylenchomorpha</taxon>
        <taxon>Aphelenchoidea</taxon>
        <taxon>Aphelenchoididae</taxon>
        <taxon>Bursaphelenchus</taxon>
    </lineage>
</organism>
<feature type="compositionally biased region" description="Low complexity" evidence="12">
    <location>
        <begin position="131"/>
        <end position="144"/>
    </location>
</feature>
<dbReference type="Proteomes" id="UP000783686">
    <property type="component" value="Unassembled WGS sequence"/>
</dbReference>
<evidence type="ECO:0000256" key="5">
    <source>
        <dbReference type="ARBA" id="ARBA00022833"/>
    </source>
</evidence>
<dbReference type="EMBL" id="CAJFCW020000004">
    <property type="protein sequence ID" value="CAG9112587.1"/>
    <property type="molecule type" value="Genomic_DNA"/>
</dbReference>
<dbReference type="GO" id="GO:0000978">
    <property type="term" value="F:RNA polymerase II cis-regulatory region sequence-specific DNA binding"/>
    <property type="evidence" value="ECO:0007669"/>
    <property type="project" value="InterPro"/>
</dbReference>
<evidence type="ECO:0000256" key="3">
    <source>
        <dbReference type="ARBA" id="ARBA00022723"/>
    </source>
</evidence>
<evidence type="ECO:0000256" key="1">
    <source>
        <dbReference type="ARBA" id="ARBA00004123"/>
    </source>
</evidence>
<dbReference type="GO" id="GO:0003700">
    <property type="term" value="F:DNA-binding transcription factor activity"/>
    <property type="evidence" value="ECO:0007669"/>
    <property type="project" value="InterPro"/>
</dbReference>
<dbReference type="SMART" id="SM00399">
    <property type="entry name" value="ZnF_C4"/>
    <property type="match status" value="1"/>
</dbReference>
<comment type="subcellular location">
    <subcellularLocation>
        <location evidence="1 11">Nucleus</location>
    </subcellularLocation>
</comment>
<dbReference type="PANTHER" id="PTHR47630">
    <property type="entry name" value="NUCLEAR HORMONE RECEPTOR FAMILY-RELATED-RELATED"/>
    <property type="match status" value="1"/>
</dbReference>
<dbReference type="GO" id="GO:0005634">
    <property type="term" value="C:nucleus"/>
    <property type="evidence" value="ECO:0007669"/>
    <property type="project" value="UniProtKB-SubCell"/>
</dbReference>
<accession>A0A811KWW5</accession>
<keyword evidence="8 11" id="KW-0804">Transcription</keyword>
<keyword evidence="6 11" id="KW-0805">Transcription regulation</keyword>
<evidence type="ECO:0000256" key="7">
    <source>
        <dbReference type="ARBA" id="ARBA00023125"/>
    </source>
</evidence>
<dbReference type="AlphaFoldDB" id="A0A811KWW5"/>
<dbReference type="OrthoDB" id="5798272at2759"/>
<dbReference type="EMBL" id="CAJFDH010000004">
    <property type="protein sequence ID" value="CAD5219496.1"/>
    <property type="molecule type" value="Genomic_DNA"/>
</dbReference>
<evidence type="ECO:0000313" key="16">
    <source>
        <dbReference type="Proteomes" id="UP000614601"/>
    </source>
</evidence>
<evidence type="ECO:0000256" key="2">
    <source>
        <dbReference type="ARBA" id="ARBA00005993"/>
    </source>
</evidence>
<feature type="region of interest" description="Disordered" evidence="12">
    <location>
        <begin position="25"/>
        <end position="46"/>
    </location>
</feature>
<evidence type="ECO:0000256" key="8">
    <source>
        <dbReference type="ARBA" id="ARBA00023163"/>
    </source>
</evidence>
<dbReference type="PROSITE" id="PS51843">
    <property type="entry name" value="NR_LBD"/>
    <property type="match status" value="1"/>
</dbReference>
<dbReference type="Gene3D" id="1.10.565.10">
    <property type="entry name" value="Retinoid X Receptor"/>
    <property type="match status" value="1"/>
</dbReference>
<dbReference type="PROSITE" id="PS51030">
    <property type="entry name" value="NUCLEAR_REC_DBD_2"/>
    <property type="match status" value="1"/>
</dbReference>
<dbReference type="Gene3D" id="3.30.50.10">
    <property type="entry name" value="Erythroid Transcription Factor GATA-1, subunit A"/>
    <property type="match status" value="1"/>
</dbReference>
<evidence type="ECO:0000313" key="15">
    <source>
        <dbReference type="EMBL" id="CAD5219496.1"/>
    </source>
</evidence>
<reference evidence="15" key="1">
    <citation type="submission" date="2020-09" db="EMBL/GenBank/DDBJ databases">
        <authorList>
            <person name="Kikuchi T."/>
        </authorList>
    </citation>
    <scope>NUCLEOTIDE SEQUENCE</scope>
    <source>
        <strain evidence="15">SH1</strain>
    </source>
</reference>
<evidence type="ECO:0008006" key="17">
    <source>
        <dbReference type="Google" id="ProtNLM"/>
    </source>
</evidence>
<dbReference type="FunFam" id="3.30.50.10:FF:000030">
    <property type="entry name" value="Nuclear Hormone Receptor family"/>
    <property type="match status" value="1"/>
</dbReference>
<dbReference type="InterPro" id="IPR049636">
    <property type="entry name" value="HNF4-like_DBD"/>
</dbReference>
<dbReference type="InterPro" id="IPR001628">
    <property type="entry name" value="Znf_hrmn_rcpt"/>
</dbReference>
<evidence type="ECO:0000259" key="14">
    <source>
        <dbReference type="PROSITE" id="PS51843"/>
    </source>
</evidence>
<feature type="region of interest" description="Disordered" evidence="12">
    <location>
        <begin position="129"/>
        <end position="155"/>
    </location>
</feature>
<proteinExistence type="inferred from homology"/>
<dbReference type="InterPro" id="IPR013088">
    <property type="entry name" value="Znf_NHR/GATA"/>
</dbReference>
<dbReference type="Pfam" id="PF00104">
    <property type="entry name" value="Hormone_recep"/>
    <property type="match status" value="1"/>
</dbReference>
<name>A0A811KWW5_9BILA</name>
<dbReference type="InterPro" id="IPR052499">
    <property type="entry name" value="C.elegans_NHRs"/>
</dbReference>
<dbReference type="PRINTS" id="PR00047">
    <property type="entry name" value="STROIDFINGER"/>
</dbReference>
<evidence type="ECO:0000256" key="4">
    <source>
        <dbReference type="ARBA" id="ARBA00022771"/>
    </source>
</evidence>
<dbReference type="InterPro" id="IPR035500">
    <property type="entry name" value="NHR-like_dom_sf"/>
</dbReference>
<dbReference type="SUPFAM" id="SSF48508">
    <property type="entry name" value="Nuclear receptor ligand-binding domain"/>
    <property type="match status" value="1"/>
</dbReference>
<keyword evidence="10 11" id="KW-0539">Nucleus</keyword>
<evidence type="ECO:0000259" key="13">
    <source>
        <dbReference type="PROSITE" id="PS51030"/>
    </source>
</evidence>
<keyword evidence="9 11" id="KW-0675">Receptor</keyword>
<dbReference type="PROSITE" id="PS00031">
    <property type="entry name" value="NUCLEAR_REC_DBD_1"/>
    <property type="match status" value="1"/>
</dbReference>
<keyword evidence="7 11" id="KW-0238">DNA-binding</keyword>
<keyword evidence="3 11" id="KW-0479">Metal-binding</keyword>
<gene>
    <name evidence="15" type="ORF">BOKJ2_LOCUS8473</name>
</gene>
<evidence type="ECO:0000256" key="12">
    <source>
        <dbReference type="SAM" id="MobiDB-lite"/>
    </source>
</evidence>